<dbReference type="InterPro" id="IPR013328">
    <property type="entry name" value="6PGD_dom2"/>
</dbReference>
<keyword evidence="6" id="KW-1185">Reference proteome</keyword>
<keyword evidence="2" id="KW-0520">NAD</keyword>
<dbReference type="SUPFAM" id="SSF51735">
    <property type="entry name" value="NAD(P)-binding Rossmann-fold domains"/>
    <property type="match status" value="1"/>
</dbReference>
<dbReference type="GO" id="GO:0016616">
    <property type="term" value="F:oxidoreductase activity, acting on the CH-OH group of donors, NAD or NADP as acceptor"/>
    <property type="evidence" value="ECO:0007669"/>
    <property type="project" value="TreeGrafter"/>
</dbReference>
<dbReference type="STRING" id="573570.F7310_04795"/>
<protein>
    <submittedName>
        <fullName evidence="5">D-mannonate oxidoreductase</fullName>
    </submittedName>
</protein>
<dbReference type="RefSeq" id="WP_072712192.1">
    <property type="nucleotide sequence ID" value="NZ_CP016796.1"/>
</dbReference>
<keyword evidence="1" id="KW-0560">Oxidoreductase</keyword>
<dbReference type="InterPro" id="IPR023027">
    <property type="entry name" value="Mannitol_DH_CS"/>
</dbReference>
<evidence type="ECO:0000259" key="4">
    <source>
        <dbReference type="Pfam" id="PF08125"/>
    </source>
</evidence>
<dbReference type="PANTHER" id="PTHR43362:SF1">
    <property type="entry name" value="MANNITOL DEHYDROGENASE 2-RELATED"/>
    <property type="match status" value="1"/>
</dbReference>
<dbReference type="EMBL" id="CP016796">
    <property type="protein sequence ID" value="API86718.1"/>
    <property type="molecule type" value="Genomic_DNA"/>
</dbReference>
<organism evidence="5 6">
    <name type="scientific">Francisella uliginis</name>
    <dbReference type="NCBI Taxonomy" id="573570"/>
    <lineage>
        <taxon>Bacteria</taxon>
        <taxon>Pseudomonadati</taxon>
        <taxon>Pseudomonadota</taxon>
        <taxon>Gammaproteobacteria</taxon>
        <taxon>Thiotrichales</taxon>
        <taxon>Francisellaceae</taxon>
        <taxon>Francisella</taxon>
    </lineage>
</organism>
<accession>A0A1L4BSB0</accession>
<evidence type="ECO:0000256" key="2">
    <source>
        <dbReference type="ARBA" id="ARBA00023027"/>
    </source>
</evidence>
<feature type="domain" description="Mannitol dehydrogenase C-terminal" evidence="4">
    <location>
        <begin position="283"/>
        <end position="471"/>
    </location>
</feature>
<evidence type="ECO:0000313" key="6">
    <source>
        <dbReference type="Proteomes" id="UP000184222"/>
    </source>
</evidence>
<evidence type="ECO:0000259" key="3">
    <source>
        <dbReference type="Pfam" id="PF01232"/>
    </source>
</evidence>
<dbReference type="PANTHER" id="PTHR43362">
    <property type="entry name" value="MANNITOL DEHYDROGENASE DSF1-RELATED"/>
    <property type="match status" value="1"/>
</dbReference>
<dbReference type="Pfam" id="PF08125">
    <property type="entry name" value="Mannitol_dh_C"/>
    <property type="match status" value="1"/>
</dbReference>
<dbReference type="InterPro" id="IPR036291">
    <property type="entry name" value="NAD(P)-bd_dom_sf"/>
</dbReference>
<dbReference type="Gene3D" id="1.10.1040.10">
    <property type="entry name" value="N-(1-d-carboxylethyl)-l-norvaline Dehydrogenase, domain 2"/>
    <property type="match status" value="1"/>
</dbReference>
<dbReference type="InterPro" id="IPR013118">
    <property type="entry name" value="Mannitol_DH_C"/>
</dbReference>
<dbReference type="AlphaFoldDB" id="A0A1L4BSB0"/>
<name>A0A1L4BSB0_9GAMM</name>
<proteinExistence type="predicted"/>
<dbReference type="PRINTS" id="PR00084">
    <property type="entry name" value="MTLDHDRGNASE"/>
</dbReference>
<reference evidence="5 6" key="1">
    <citation type="journal article" date="2016" name="Appl. Environ. Microbiol.">
        <title>Whole genome relationships among Francisella bacteria of diverse origin define new species and provide specific regions for detection.</title>
        <authorList>
            <person name="Challacombe J.F."/>
            <person name="Petersen J.M."/>
            <person name="Gallegos-Graves V."/>
            <person name="Hodge D."/>
            <person name="Pillai S."/>
            <person name="Kuske C.R."/>
        </authorList>
    </citation>
    <scope>NUCLEOTIDE SEQUENCE [LARGE SCALE GENOMIC DNA]</scope>
    <source>
        <strain evidence="6">TX07-7310</strain>
    </source>
</reference>
<dbReference type="GO" id="GO:0019594">
    <property type="term" value="P:mannitol metabolic process"/>
    <property type="evidence" value="ECO:0007669"/>
    <property type="project" value="InterPro"/>
</dbReference>
<dbReference type="KEGG" id="frx:F7310_04795"/>
<feature type="domain" description="Mannitol dehydrogenase N-terminal" evidence="3">
    <location>
        <begin position="23"/>
        <end position="275"/>
    </location>
</feature>
<dbReference type="InterPro" id="IPR000669">
    <property type="entry name" value="Mannitol_DH"/>
</dbReference>
<dbReference type="SUPFAM" id="SSF48179">
    <property type="entry name" value="6-phosphogluconate dehydrogenase C-terminal domain-like"/>
    <property type="match status" value="1"/>
</dbReference>
<dbReference type="Gene3D" id="3.40.50.720">
    <property type="entry name" value="NAD(P)-binding Rossmann-like Domain"/>
    <property type="match status" value="1"/>
</dbReference>
<gene>
    <name evidence="5" type="ORF">F7310_04795</name>
</gene>
<dbReference type="InterPro" id="IPR013131">
    <property type="entry name" value="Mannitol_DH_N"/>
</dbReference>
<dbReference type="Pfam" id="PF01232">
    <property type="entry name" value="Mannitol_dh"/>
    <property type="match status" value="1"/>
</dbReference>
<dbReference type="OrthoDB" id="271711at2"/>
<dbReference type="InterPro" id="IPR050988">
    <property type="entry name" value="Mannitol_DH/Oxidoreductase"/>
</dbReference>
<evidence type="ECO:0000313" key="5">
    <source>
        <dbReference type="EMBL" id="API86718.1"/>
    </source>
</evidence>
<dbReference type="Proteomes" id="UP000184222">
    <property type="component" value="Chromosome"/>
</dbReference>
<dbReference type="PROSITE" id="PS00974">
    <property type="entry name" value="MANNITOL_DHGENASE"/>
    <property type="match status" value="1"/>
</dbReference>
<evidence type="ECO:0000256" key="1">
    <source>
        <dbReference type="ARBA" id="ARBA00023002"/>
    </source>
</evidence>
<sequence>MLNLQKLHDCSLPNYDRNNLKQGILHIGIGAFHRAHQVFYIDKLLNTGNQDALNWGYISGTIRTNQKLIDNLKTNDCLYTLSTNDESGTKNTVIGALKDVYFAGNGQSQDLITEISDPNIKIITYTVTEKGYYVDLSTQELDFENADIVHDLNNIKTPKTAIGITVAGLRKRWQKNSKAITLLSCDNMPNNGKILRKAILEFSNKLDNKLSSWISKNVSFPSSMVDRIVPAVTQQTLDNIESMIGQEDISAVATEEFSQWVIEDNFANSRPALEKVGVEFVEDIEPFEKLKLTMLNGSHSLIAYLGAYAGLKTVDEVISQPEFYTFIRKYMLEVAAPLVEGLPQEVSTSTYADKLLHRFANPHLKHKTEQIAMDGSKKIPQRWLGSLEHLLENKQNYDILALGIAGWILFCSGKDQHDKNLQISDPLQDTYKLIYQDNNQYKDIVKNFLSLKSIFPDKIATNKNLHTKIIFFIEQINKNTVTKTLAKLGE</sequence>
<dbReference type="InterPro" id="IPR008927">
    <property type="entry name" value="6-PGluconate_DH-like_C_sf"/>
</dbReference>